<gene>
    <name evidence="1" type="ordered locus">MTR_8g054220</name>
</gene>
<name>G7LA40_MEDTR</name>
<proteinExistence type="predicted"/>
<reference evidence="1 3" key="2">
    <citation type="journal article" date="2014" name="BMC Genomics">
        <title>An improved genome release (version Mt4.0) for the model legume Medicago truncatula.</title>
        <authorList>
            <person name="Tang H."/>
            <person name="Krishnakumar V."/>
            <person name="Bidwell S."/>
            <person name="Rosen B."/>
            <person name="Chan A."/>
            <person name="Zhou S."/>
            <person name="Gentzbittel L."/>
            <person name="Childs K.L."/>
            <person name="Yandell M."/>
            <person name="Gundlach H."/>
            <person name="Mayer K.F."/>
            <person name="Schwartz D.C."/>
            <person name="Town C.D."/>
        </authorList>
    </citation>
    <scope>GENOME REANNOTATION</scope>
    <source>
        <strain evidence="2 3">cv. Jemalong A17</strain>
    </source>
</reference>
<reference evidence="1 3" key="1">
    <citation type="journal article" date="2011" name="Nature">
        <title>The Medicago genome provides insight into the evolution of rhizobial symbioses.</title>
        <authorList>
            <person name="Young N.D."/>
            <person name="Debelle F."/>
            <person name="Oldroyd G.E."/>
            <person name="Geurts R."/>
            <person name="Cannon S.B."/>
            <person name="Udvardi M.K."/>
            <person name="Benedito V.A."/>
            <person name="Mayer K.F."/>
            <person name="Gouzy J."/>
            <person name="Schoof H."/>
            <person name="Van de Peer Y."/>
            <person name="Proost S."/>
            <person name="Cook D.R."/>
            <person name="Meyers B.C."/>
            <person name="Spannagl M."/>
            <person name="Cheung F."/>
            <person name="De Mita S."/>
            <person name="Krishnakumar V."/>
            <person name="Gundlach H."/>
            <person name="Zhou S."/>
            <person name="Mudge J."/>
            <person name="Bharti A.K."/>
            <person name="Murray J.D."/>
            <person name="Naoumkina M.A."/>
            <person name="Rosen B."/>
            <person name="Silverstein K.A."/>
            <person name="Tang H."/>
            <person name="Rombauts S."/>
            <person name="Zhao P.X."/>
            <person name="Zhou P."/>
            <person name="Barbe V."/>
            <person name="Bardou P."/>
            <person name="Bechner M."/>
            <person name="Bellec A."/>
            <person name="Berger A."/>
            <person name="Berges H."/>
            <person name="Bidwell S."/>
            <person name="Bisseling T."/>
            <person name="Choisne N."/>
            <person name="Couloux A."/>
            <person name="Denny R."/>
            <person name="Deshpande S."/>
            <person name="Dai X."/>
            <person name="Doyle J.J."/>
            <person name="Dudez A.M."/>
            <person name="Farmer A.D."/>
            <person name="Fouteau S."/>
            <person name="Franken C."/>
            <person name="Gibelin C."/>
            <person name="Gish J."/>
            <person name="Goldstein S."/>
            <person name="Gonzalez A.J."/>
            <person name="Green P.J."/>
            <person name="Hallab A."/>
            <person name="Hartog M."/>
            <person name="Hua A."/>
            <person name="Humphray S.J."/>
            <person name="Jeong D.H."/>
            <person name="Jing Y."/>
            <person name="Jocker A."/>
            <person name="Kenton S.M."/>
            <person name="Kim D.J."/>
            <person name="Klee K."/>
            <person name="Lai H."/>
            <person name="Lang C."/>
            <person name="Lin S."/>
            <person name="Macmil S.L."/>
            <person name="Magdelenat G."/>
            <person name="Matthews L."/>
            <person name="McCorrison J."/>
            <person name="Monaghan E.L."/>
            <person name="Mun J.H."/>
            <person name="Najar F.Z."/>
            <person name="Nicholson C."/>
            <person name="Noirot C."/>
            <person name="O'Bleness M."/>
            <person name="Paule C.R."/>
            <person name="Poulain J."/>
            <person name="Prion F."/>
            <person name="Qin B."/>
            <person name="Qu C."/>
            <person name="Retzel E.F."/>
            <person name="Riddle C."/>
            <person name="Sallet E."/>
            <person name="Samain S."/>
            <person name="Samson N."/>
            <person name="Sanders I."/>
            <person name="Saurat O."/>
            <person name="Scarpelli C."/>
            <person name="Schiex T."/>
            <person name="Segurens B."/>
            <person name="Severin A.J."/>
            <person name="Sherrier D.J."/>
            <person name="Shi R."/>
            <person name="Sims S."/>
            <person name="Singer S.R."/>
            <person name="Sinharoy S."/>
            <person name="Sterck L."/>
            <person name="Viollet A."/>
            <person name="Wang B.B."/>
            <person name="Wang K."/>
            <person name="Wang M."/>
            <person name="Wang X."/>
            <person name="Warfsmann J."/>
            <person name="Weissenbach J."/>
            <person name="White D.D."/>
            <person name="White J.D."/>
            <person name="Wiley G.B."/>
            <person name="Wincker P."/>
            <person name="Xing Y."/>
            <person name="Yang L."/>
            <person name="Yao Z."/>
            <person name="Ying F."/>
            <person name="Zhai J."/>
            <person name="Zhou L."/>
            <person name="Zuber A."/>
            <person name="Denarie J."/>
            <person name="Dixon R.A."/>
            <person name="May G.D."/>
            <person name="Schwartz D.C."/>
            <person name="Rogers J."/>
            <person name="Quetier F."/>
            <person name="Town C.D."/>
            <person name="Roe B.A."/>
        </authorList>
    </citation>
    <scope>NUCLEOTIDE SEQUENCE [LARGE SCALE GENOMIC DNA]</scope>
    <source>
        <strain evidence="1">A17</strain>
        <strain evidence="2 3">cv. Jemalong A17</strain>
    </source>
</reference>
<protein>
    <submittedName>
        <fullName evidence="1 2">Uncharacterized protein</fullName>
    </submittedName>
</protein>
<dbReference type="PANTHER" id="PTHR42851">
    <property type="entry name" value="ALDOLASE-RELATED"/>
    <property type="match status" value="1"/>
</dbReference>
<organism evidence="1 3">
    <name type="scientific">Medicago truncatula</name>
    <name type="common">Barrel medic</name>
    <name type="synonym">Medicago tribuloides</name>
    <dbReference type="NCBI Taxonomy" id="3880"/>
    <lineage>
        <taxon>Eukaryota</taxon>
        <taxon>Viridiplantae</taxon>
        <taxon>Streptophyta</taxon>
        <taxon>Embryophyta</taxon>
        <taxon>Tracheophyta</taxon>
        <taxon>Spermatophyta</taxon>
        <taxon>Magnoliopsida</taxon>
        <taxon>eudicotyledons</taxon>
        <taxon>Gunneridae</taxon>
        <taxon>Pentapetalae</taxon>
        <taxon>rosids</taxon>
        <taxon>fabids</taxon>
        <taxon>Fabales</taxon>
        <taxon>Fabaceae</taxon>
        <taxon>Papilionoideae</taxon>
        <taxon>50 kb inversion clade</taxon>
        <taxon>NPAAA clade</taxon>
        <taxon>Hologalegina</taxon>
        <taxon>IRL clade</taxon>
        <taxon>Trifolieae</taxon>
        <taxon>Medicago</taxon>
    </lineage>
</organism>
<evidence type="ECO:0000313" key="3">
    <source>
        <dbReference type="Proteomes" id="UP000002051"/>
    </source>
</evidence>
<dbReference type="EMBL" id="CM001224">
    <property type="protein sequence ID" value="AET02822.1"/>
    <property type="molecule type" value="Genomic_DNA"/>
</dbReference>
<dbReference type="PaxDb" id="3880-AET02822"/>
<dbReference type="AlphaFoldDB" id="G7LA40"/>
<evidence type="ECO:0000313" key="2">
    <source>
        <dbReference type="EnsemblPlants" id="AET02822"/>
    </source>
</evidence>
<evidence type="ECO:0000313" key="1">
    <source>
        <dbReference type="EMBL" id="AET02822.1"/>
    </source>
</evidence>
<keyword evidence="3" id="KW-1185">Reference proteome</keyword>
<accession>G7LA40</accession>
<dbReference type="PANTHER" id="PTHR42851:SF19">
    <property type="entry name" value="PWWP DOMAIN-CONTAINING PROTEIN 2-RELATED"/>
    <property type="match status" value="1"/>
</dbReference>
<dbReference type="EnsemblPlants" id="AET02822">
    <property type="protein sequence ID" value="AET02822"/>
    <property type="gene ID" value="MTR_8g054220"/>
</dbReference>
<dbReference type="HOGENOM" id="CLU_1410741_0_0_1"/>
<sequence>MELSPSSENSSNLGLMHNALECSPTALTLKHTNKDSVPSTTILNKLLCCFGPLIESKTELLAKTNGVRVVFQKRCDAENAVTHVGKYRFGSSLKCFRLKDLPHKPKKGTGLEKQETIKFRECCFCSLIKSSPGNPGDFAAIFLIYLKILKGKRFLADIFSKSVGSAGSSKILSEKGILKNGDERPQGHEIWKM</sequence>
<dbReference type="Proteomes" id="UP000002051">
    <property type="component" value="Chromosome 8"/>
</dbReference>
<reference evidence="2" key="3">
    <citation type="submission" date="2015-04" db="UniProtKB">
        <authorList>
            <consortium name="EnsemblPlants"/>
        </authorList>
    </citation>
    <scope>IDENTIFICATION</scope>
    <source>
        <strain evidence="2">cv. Jemalong A17</strain>
    </source>
</reference>
<dbReference type="InterPro" id="IPR053063">
    <property type="entry name" value="PWWP_domain_containing_PDP"/>
</dbReference>
<dbReference type="STRING" id="3880.G7LA40"/>